<comment type="similarity">
    <text evidence="3">Belongs to the band 7/mec-2 family. Flotillin subfamily.</text>
</comment>
<dbReference type="KEGG" id="red:roselon_02562"/>
<dbReference type="InterPro" id="IPR027705">
    <property type="entry name" value="Flotillin_fam"/>
</dbReference>
<name>W8SQR4_9RHOB</name>
<dbReference type="Pfam" id="PF15975">
    <property type="entry name" value="Flot"/>
    <property type="match status" value="1"/>
</dbReference>
<feature type="transmembrane region" description="Helical" evidence="8">
    <location>
        <begin position="135"/>
        <end position="157"/>
    </location>
</feature>
<dbReference type="PATRIC" id="fig|1294273.3.peg.2532"/>
<evidence type="ECO:0000256" key="8">
    <source>
        <dbReference type="SAM" id="Phobius"/>
    </source>
</evidence>
<keyword evidence="5 8" id="KW-0472">Membrane</keyword>
<feature type="region of interest" description="Disordered" evidence="7">
    <location>
        <begin position="639"/>
        <end position="658"/>
    </location>
</feature>
<feature type="compositionally biased region" description="Basic and acidic residues" evidence="7">
    <location>
        <begin position="642"/>
        <end position="658"/>
    </location>
</feature>
<dbReference type="HOGENOM" id="CLU_342845_0_0_5"/>
<evidence type="ECO:0000256" key="2">
    <source>
        <dbReference type="ARBA" id="ARBA00004236"/>
    </source>
</evidence>
<feature type="region of interest" description="Disordered" evidence="7">
    <location>
        <begin position="795"/>
        <end position="826"/>
    </location>
</feature>
<keyword evidence="8" id="KW-1133">Transmembrane helix</keyword>
<evidence type="ECO:0000313" key="10">
    <source>
        <dbReference type="EMBL" id="AHM04880.1"/>
    </source>
</evidence>
<dbReference type="SMART" id="SM00244">
    <property type="entry name" value="PHB"/>
    <property type="match status" value="1"/>
</dbReference>
<feature type="coiled-coil region" evidence="6">
    <location>
        <begin position="457"/>
        <end position="509"/>
    </location>
</feature>
<dbReference type="Proteomes" id="UP000019593">
    <property type="component" value="Chromosome"/>
</dbReference>
<feature type="domain" description="Band 7" evidence="9">
    <location>
        <begin position="281"/>
        <end position="450"/>
    </location>
</feature>
<reference evidence="10 11" key="1">
    <citation type="submission" date="2013-03" db="EMBL/GenBank/DDBJ databases">
        <authorList>
            <person name="Fiebig A."/>
            <person name="Goeker M."/>
            <person name="Klenk H.-P.P."/>
        </authorList>
    </citation>
    <scope>NUCLEOTIDE SEQUENCE [LARGE SCALE GENOMIC DNA]</scope>
    <source>
        <strain evidence="11">DSM 19469</strain>
    </source>
</reference>
<keyword evidence="4" id="KW-1003">Cell membrane</keyword>
<evidence type="ECO:0000313" key="11">
    <source>
        <dbReference type="Proteomes" id="UP000019593"/>
    </source>
</evidence>
<dbReference type="PANTHER" id="PTHR13806">
    <property type="entry name" value="FLOTILLIN-RELATED"/>
    <property type="match status" value="1"/>
</dbReference>
<gene>
    <name evidence="10" type="ORF">roselon_02562</name>
</gene>
<protein>
    <submittedName>
        <fullName evidence="10">Inner membrane protein YqiK</fullName>
    </submittedName>
</protein>
<keyword evidence="11" id="KW-1185">Reference proteome</keyword>
<feature type="transmembrane region" description="Helical" evidence="8">
    <location>
        <begin position="111"/>
        <end position="129"/>
    </location>
</feature>
<dbReference type="GO" id="GO:0005886">
    <property type="term" value="C:plasma membrane"/>
    <property type="evidence" value="ECO:0007669"/>
    <property type="project" value="UniProtKB-SubCell"/>
</dbReference>
<proteinExistence type="inferred from homology"/>
<dbReference type="InterPro" id="IPR031905">
    <property type="entry name" value="Flotillin_C"/>
</dbReference>
<evidence type="ECO:0000256" key="3">
    <source>
        <dbReference type="ARBA" id="ARBA00007161"/>
    </source>
</evidence>
<dbReference type="EMBL" id="CP004372">
    <property type="protein sequence ID" value="AHM04880.1"/>
    <property type="molecule type" value="Genomic_DNA"/>
</dbReference>
<feature type="transmembrane region" description="Helical" evidence="8">
    <location>
        <begin position="12"/>
        <end position="33"/>
    </location>
</feature>
<dbReference type="Gene3D" id="3.30.479.30">
    <property type="entry name" value="Band 7 domain"/>
    <property type="match status" value="1"/>
</dbReference>
<dbReference type="Pfam" id="PF01145">
    <property type="entry name" value="Band_7"/>
    <property type="match status" value="1"/>
</dbReference>
<evidence type="ECO:0000256" key="6">
    <source>
        <dbReference type="SAM" id="Coils"/>
    </source>
</evidence>
<dbReference type="InterPro" id="IPR048376">
    <property type="entry name" value="YqiJ_N"/>
</dbReference>
<dbReference type="AlphaFoldDB" id="W8SQR4"/>
<sequence>MLETLLSGPYAPFTFALALLFGLLALEIAALILGGTMMGDGAGAGDLDAELDLDFDLADLADMPEVGIGDLDLDPAEFELPALEDVATEAPAATGGGPLLLGWLGLGRMPTLLWLATLCLIVGLGGLIVQNAATALLGSPLPAIAAALPVAGAALWATGRVGMAFARLLPRTETQSVARRQLARRRGRVTQGTPRADAPPRCACMTATATCTTCAPSHSATTTGFHRAPRSWCCATVQPARSASFLLAIDPLKGDFMQFNSLLIALVAVLAFLVLFGLVLGRLYRRATREISLVKTGAGGKKVIMDGGTLVVPLLHEVSPVNMKTLRLEVKRDGDGALITQDRMRVDVGVEFYVSVQPTDEGIARAAQTLGDRTFYVDQLREMIEGKLIDGLRAVAAQMTMDGLHENRADFVQEVQNTVSEDLLKNGLSLESVSLTALDQTPFEALDENNAFNAVGMRKLAEVIATSKKERANIEAEAQVAVRRAEMEAERQKLAIEQDEQQARIAQTQQIETMKAAQEAEIAARMEDSARETERARIAREEAVRAAEIERERNLREAEITKERELEVAEQERQIIIQQKSEEESRARASADRARAEATEATEAVITAREIAEAERIKQIALIEATREAERDATRVRLTAQAEKDAAHDRADARREEAQAEADAIAIRAEAKKKDLLAEAEGTRAITDAENALSSKIIAMKVDMARLDAIPRVMSEMVKPVEKIDSIRIHQIGGLGAGGSNGAGGGASAGDKPVVNQALDSVMGMAVQMPALKRLGEELGLSLEDGMDGIVKGVTREADTWQDATPEGASNGTSASPGTPTPGPTS</sequence>
<comment type="subcellular location">
    <subcellularLocation>
        <location evidence="2">Cell membrane</location>
    </subcellularLocation>
    <subcellularLocation>
        <location evidence="1">Membrane</location>
        <topology evidence="1">Single-pass membrane protein</topology>
    </subcellularLocation>
</comment>
<dbReference type="InterPro" id="IPR001107">
    <property type="entry name" value="Band_7"/>
</dbReference>
<evidence type="ECO:0000256" key="1">
    <source>
        <dbReference type="ARBA" id="ARBA00004167"/>
    </source>
</evidence>
<accession>W8SQR4</accession>
<dbReference type="Pfam" id="PF21001">
    <property type="entry name" value="YqiJ_N"/>
    <property type="match status" value="1"/>
</dbReference>
<feature type="transmembrane region" description="Helical" evidence="8">
    <location>
        <begin position="262"/>
        <end position="284"/>
    </location>
</feature>
<evidence type="ECO:0000256" key="7">
    <source>
        <dbReference type="SAM" id="MobiDB-lite"/>
    </source>
</evidence>
<feature type="coiled-coil region" evidence="6">
    <location>
        <begin position="552"/>
        <end position="597"/>
    </location>
</feature>
<dbReference type="PANTHER" id="PTHR13806:SF31">
    <property type="entry name" value="FLOTILLIN-LIKE PROTEIN 1-RELATED"/>
    <property type="match status" value="1"/>
</dbReference>
<evidence type="ECO:0000256" key="4">
    <source>
        <dbReference type="ARBA" id="ARBA00022475"/>
    </source>
</evidence>
<evidence type="ECO:0000259" key="9">
    <source>
        <dbReference type="SMART" id="SM00244"/>
    </source>
</evidence>
<dbReference type="eggNOG" id="COG2268">
    <property type="taxonomic scope" value="Bacteria"/>
</dbReference>
<dbReference type="InterPro" id="IPR036013">
    <property type="entry name" value="Band_7/SPFH_dom_sf"/>
</dbReference>
<dbReference type="STRING" id="1294273.roselon_02562"/>
<evidence type="ECO:0000256" key="5">
    <source>
        <dbReference type="ARBA" id="ARBA00023136"/>
    </source>
</evidence>
<dbReference type="CDD" id="cd03399">
    <property type="entry name" value="SPFH_flotillin"/>
    <property type="match status" value="1"/>
</dbReference>
<organism evidence="10 11">
    <name type="scientific">Roseicyclus elongatus DSM 19469</name>
    <dbReference type="NCBI Taxonomy" id="1294273"/>
    <lineage>
        <taxon>Bacteria</taxon>
        <taxon>Pseudomonadati</taxon>
        <taxon>Pseudomonadota</taxon>
        <taxon>Alphaproteobacteria</taxon>
        <taxon>Rhodobacterales</taxon>
        <taxon>Roseobacteraceae</taxon>
        <taxon>Roseicyclus</taxon>
    </lineage>
</organism>
<keyword evidence="8" id="KW-0812">Transmembrane</keyword>
<dbReference type="SUPFAM" id="SSF117892">
    <property type="entry name" value="Band 7/SPFH domain"/>
    <property type="match status" value="1"/>
</dbReference>
<keyword evidence="6" id="KW-0175">Coiled coil</keyword>